<feature type="transmembrane region" description="Helical" evidence="11">
    <location>
        <begin position="707"/>
        <end position="724"/>
    </location>
</feature>
<dbReference type="InterPro" id="IPR005821">
    <property type="entry name" value="Ion_trans_dom"/>
</dbReference>
<comment type="caution">
    <text evidence="13">The sequence shown here is derived from an EMBL/GenBank/DDBJ whole genome shotgun (WGS) entry which is preliminary data.</text>
</comment>
<dbReference type="EMBL" id="CAJVCH010570111">
    <property type="protein sequence ID" value="CAG7834103.1"/>
    <property type="molecule type" value="Genomic_DNA"/>
</dbReference>
<dbReference type="PANTHER" id="PTHR47143:SF1">
    <property type="entry name" value="ION_TRANS DOMAIN-CONTAINING PROTEIN"/>
    <property type="match status" value="1"/>
</dbReference>
<evidence type="ECO:0000256" key="6">
    <source>
        <dbReference type="ARBA" id="ARBA00023043"/>
    </source>
</evidence>
<evidence type="ECO:0000259" key="12">
    <source>
        <dbReference type="Pfam" id="PF00520"/>
    </source>
</evidence>
<evidence type="ECO:0000256" key="4">
    <source>
        <dbReference type="ARBA" id="ARBA00022737"/>
    </source>
</evidence>
<dbReference type="GO" id="GO:0034703">
    <property type="term" value="C:cation channel complex"/>
    <property type="evidence" value="ECO:0007669"/>
    <property type="project" value="UniProtKB-ARBA"/>
</dbReference>
<proteinExistence type="predicted"/>
<evidence type="ECO:0000256" key="11">
    <source>
        <dbReference type="SAM" id="Phobius"/>
    </source>
</evidence>
<evidence type="ECO:0000313" key="13">
    <source>
        <dbReference type="EMBL" id="CAG7834103.1"/>
    </source>
</evidence>
<keyword evidence="10" id="KW-0407">Ion channel</keyword>
<keyword evidence="5 11" id="KW-1133">Transmembrane helix</keyword>
<evidence type="ECO:0000256" key="7">
    <source>
        <dbReference type="ARBA" id="ARBA00023065"/>
    </source>
</evidence>
<evidence type="ECO:0000256" key="1">
    <source>
        <dbReference type="ARBA" id="ARBA00004141"/>
    </source>
</evidence>
<dbReference type="InterPro" id="IPR052076">
    <property type="entry name" value="TRP_cation_channel"/>
</dbReference>
<evidence type="ECO:0000256" key="3">
    <source>
        <dbReference type="ARBA" id="ARBA00022692"/>
    </source>
</evidence>
<feature type="domain" description="Ion transport" evidence="12">
    <location>
        <begin position="508"/>
        <end position="694"/>
    </location>
</feature>
<feature type="transmembrane region" description="Helical" evidence="11">
    <location>
        <begin position="373"/>
        <end position="398"/>
    </location>
</feature>
<dbReference type="SMART" id="SM00248">
    <property type="entry name" value="ANK"/>
    <property type="match status" value="2"/>
</dbReference>
<feature type="transmembrane region" description="Helical" evidence="11">
    <location>
        <begin position="548"/>
        <end position="568"/>
    </location>
</feature>
<evidence type="ECO:0000313" key="14">
    <source>
        <dbReference type="Proteomes" id="UP000708208"/>
    </source>
</evidence>
<keyword evidence="9" id="KW-0325">Glycoprotein</keyword>
<dbReference type="Proteomes" id="UP000708208">
    <property type="component" value="Unassembled WGS sequence"/>
</dbReference>
<keyword evidence="8 11" id="KW-0472">Membrane</keyword>
<dbReference type="GO" id="GO:0005216">
    <property type="term" value="F:monoatomic ion channel activity"/>
    <property type="evidence" value="ECO:0007669"/>
    <property type="project" value="InterPro"/>
</dbReference>
<feature type="transmembrane region" description="Helical" evidence="11">
    <location>
        <begin position="659"/>
        <end position="686"/>
    </location>
</feature>
<keyword evidence="4" id="KW-0677">Repeat</keyword>
<organism evidence="13 14">
    <name type="scientific">Allacma fusca</name>
    <dbReference type="NCBI Taxonomy" id="39272"/>
    <lineage>
        <taxon>Eukaryota</taxon>
        <taxon>Metazoa</taxon>
        <taxon>Ecdysozoa</taxon>
        <taxon>Arthropoda</taxon>
        <taxon>Hexapoda</taxon>
        <taxon>Collembola</taxon>
        <taxon>Symphypleona</taxon>
        <taxon>Sminthuridae</taxon>
        <taxon>Allacma</taxon>
    </lineage>
</organism>
<protein>
    <recommendedName>
        <fullName evidence="12">Ion transport domain-containing protein</fullName>
    </recommendedName>
</protein>
<evidence type="ECO:0000256" key="10">
    <source>
        <dbReference type="ARBA" id="ARBA00023303"/>
    </source>
</evidence>
<feature type="transmembrane region" description="Helical" evidence="11">
    <location>
        <begin position="469"/>
        <end position="492"/>
    </location>
</feature>
<dbReference type="OrthoDB" id="7464126at2759"/>
<dbReference type="AlphaFoldDB" id="A0A8J2PKE3"/>
<sequence>MQNAPVVAWELSLRGVLTEDEKRSVLRNQMRRHQKETLFDIIIHKKFRHIDSVLSCLNSTGNDSLLWILNFLKTQILEAFPDYDNGGGPQVTRNSLGDFNQFLNAFNARIFRQPTQRRKKRRRGIFTFLEEHHFDFEMEENDPKDSKTCNPLILIVHQAATDGDSEILLEILNLKPDLSPFCIHTENGRTPLHAAMLGSSCKNALKCVKTIINRFMEQLAQEPETDFEQKRNALTKFVNHKDREGLTAMHLAAEAEYIEVIKYFYDNQRCDIFIQCKNGYTPLDVMYIKTPEAVIHFLNGALPTTFSHEAGNFTLEIDFRTVIGSKCIESRHQQPETDLLANMVFQNPDAAKTIVPHVIVKTFLDLKWQKMKYWLHASIMFHVICLLAYTYMVIQIFLVDYPYETYYEVFLKNFSGGNSSSPTTDNTTRRNVLTYLLGEWVHWEFGDTWDQLFHNTGSDAEYLSIPKPIIAAIFLTFAFVLILKEIFELAVLNKIFFHGRRKKNEKLKNIWGGLTAYLNSVENIFQLIFLTILLMGSTLVMWDISELHYVSAALSVIVAWSLILMHFGNLYGNGMGIYVQMLGKVIKSFLKIMGTYSVLIVAFSIAFSILFPSMKDCQSLPKALGRTIVMMTGELEYKETFYPDPQPDGSSNPVMTIPLFGHIVFLTIVVLLGIVLINLLIGLTVYDIEGLRDKSEVILRSIQIQKLFIMENSLFSLNYMIVWIRRTFHSMFFSTPFLNYNCMHLDIFVIKPDGDMTNNGEGLNGMVVNKSIKEIPKKLQKEIRAMAEDVDQYVSWYLKKR</sequence>
<keyword evidence="14" id="KW-1185">Reference proteome</keyword>
<dbReference type="Pfam" id="PF12796">
    <property type="entry name" value="Ank_2"/>
    <property type="match status" value="1"/>
</dbReference>
<evidence type="ECO:0000256" key="2">
    <source>
        <dbReference type="ARBA" id="ARBA00022448"/>
    </source>
</evidence>
<gene>
    <name evidence="13" type="ORF">AFUS01_LOCUS43641</name>
</gene>
<accession>A0A8J2PKE3</accession>
<keyword evidence="3 11" id="KW-0812">Transmembrane</keyword>
<evidence type="ECO:0000256" key="9">
    <source>
        <dbReference type="ARBA" id="ARBA00023180"/>
    </source>
</evidence>
<evidence type="ECO:0000256" key="5">
    <source>
        <dbReference type="ARBA" id="ARBA00022989"/>
    </source>
</evidence>
<keyword evidence="7" id="KW-0406">Ion transport</keyword>
<dbReference type="InterPro" id="IPR002110">
    <property type="entry name" value="Ankyrin_rpt"/>
</dbReference>
<name>A0A8J2PKE3_9HEXA</name>
<dbReference type="PANTHER" id="PTHR47143">
    <property type="entry name" value="TRANSIENT RECEPTOR POTENTIAL CATION CHANNEL PROTEIN PAINLESS"/>
    <property type="match status" value="1"/>
</dbReference>
<reference evidence="13" key="1">
    <citation type="submission" date="2021-06" db="EMBL/GenBank/DDBJ databases">
        <authorList>
            <person name="Hodson N. C."/>
            <person name="Mongue J. A."/>
            <person name="Jaron S. K."/>
        </authorList>
    </citation>
    <scope>NUCLEOTIDE SEQUENCE</scope>
</reference>
<comment type="subcellular location">
    <subcellularLocation>
        <location evidence="1">Membrane</location>
        <topology evidence="1">Multi-pass membrane protein</topology>
    </subcellularLocation>
</comment>
<keyword evidence="2" id="KW-0813">Transport</keyword>
<keyword evidence="6" id="KW-0040">ANK repeat</keyword>
<dbReference type="Pfam" id="PF00520">
    <property type="entry name" value="Ion_trans"/>
    <property type="match status" value="1"/>
</dbReference>
<feature type="transmembrane region" description="Helical" evidence="11">
    <location>
        <begin position="589"/>
        <end position="611"/>
    </location>
</feature>
<evidence type="ECO:0000256" key="8">
    <source>
        <dbReference type="ARBA" id="ARBA00023136"/>
    </source>
</evidence>